<dbReference type="EMBL" id="CAKKTJ010000326">
    <property type="protein sequence ID" value="CAH0480951.1"/>
    <property type="molecule type" value="Genomic_DNA"/>
</dbReference>
<feature type="signal peptide" evidence="1">
    <location>
        <begin position="1"/>
        <end position="24"/>
    </location>
</feature>
<comment type="caution">
    <text evidence="3">The sequence shown here is derived from an EMBL/GenBank/DDBJ whole genome shotgun (WGS) entry which is preliminary data.</text>
</comment>
<accession>A0AAU9L247</accession>
<evidence type="ECO:0000313" key="4">
    <source>
        <dbReference type="EMBL" id="CAH0522334.1"/>
    </source>
</evidence>
<feature type="chain" id="PRO_5043964545" description="SCP domain-containing protein" evidence="1">
    <location>
        <begin position="25"/>
        <end position="280"/>
    </location>
</feature>
<organism evidence="3 6">
    <name type="scientific">Peronospora belbahrii</name>
    <dbReference type="NCBI Taxonomy" id="622444"/>
    <lineage>
        <taxon>Eukaryota</taxon>
        <taxon>Sar</taxon>
        <taxon>Stramenopiles</taxon>
        <taxon>Oomycota</taxon>
        <taxon>Peronosporomycetes</taxon>
        <taxon>Peronosporales</taxon>
        <taxon>Peronosporaceae</taxon>
        <taxon>Peronospora</taxon>
    </lineage>
</organism>
<keyword evidence="1" id="KW-0732">Signal</keyword>
<evidence type="ECO:0000313" key="5">
    <source>
        <dbReference type="Proteomes" id="UP001158986"/>
    </source>
</evidence>
<dbReference type="EMBL" id="CAKLCB010000388">
    <property type="protein sequence ID" value="CAH0522334.1"/>
    <property type="molecule type" value="Genomic_DNA"/>
</dbReference>
<dbReference type="Pfam" id="PF00188">
    <property type="entry name" value="CAP"/>
    <property type="match status" value="1"/>
</dbReference>
<gene>
    <name evidence="4" type="ORF">PBS001_LOCUS8766</name>
    <name evidence="3" type="ORF">PBS003_LOCUS7562</name>
</gene>
<evidence type="ECO:0000313" key="6">
    <source>
        <dbReference type="Proteomes" id="UP001160483"/>
    </source>
</evidence>
<proteinExistence type="predicted"/>
<evidence type="ECO:0000313" key="3">
    <source>
        <dbReference type="EMBL" id="CAH0480951.1"/>
    </source>
</evidence>
<dbReference type="PANTHER" id="PTHR31157:SF1">
    <property type="entry name" value="SCP DOMAIN-CONTAINING PROTEIN"/>
    <property type="match status" value="1"/>
</dbReference>
<dbReference type="InterPro" id="IPR035940">
    <property type="entry name" value="CAP_sf"/>
</dbReference>
<dbReference type="Proteomes" id="UP001158986">
    <property type="component" value="Unassembled WGS sequence"/>
</dbReference>
<feature type="domain" description="SCP" evidence="2">
    <location>
        <begin position="49"/>
        <end position="167"/>
    </location>
</feature>
<dbReference type="SUPFAM" id="SSF55797">
    <property type="entry name" value="PR-1-like"/>
    <property type="match status" value="1"/>
</dbReference>
<dbReference type="Gene3D" id="3.40.33.10">
    <property type="entry name" value="CAP"/>
    <property type="match status" value="1"/>
</dbReference>
<dbReference type="PANTHER" id="PTHR31157">
    <property type="entry name" value="SCP DOMAIN-CONTAINING PROTEIN"/>
    <property type="match status" value="1"/>
</dbReference>
<evidence type="ECO:0000259" key="2">
    <source>
        <dbReference type="Pfam" id="PF00188"/>
    </source>
</evidence>
<dbReference type="AlphaFoldDB" id="A0AAU9L247"/>
<name>A0AAU9L247_9STRA</name>
<dbReference type="CDD" id="cd05379">
    <property type="entry name" value="CAP_bacterial"/>
    <property type="match status" value="1"/>
</dbReference>
<dbReference type="InterPro" id="IPR014044">
    <property type="entry name" value="CAP_dom"/>
</dbReference>
<protein>
    <recommendedName>
        <fullName evidence="2">SCP domain-containing protein</fullName>
    </recommendedName>
</protein>
<keyword evidence="5" id="KW-1185">Reference proteome</keyword>
<evidence type="ECO:0000256" key="1">
    <source>
        <dbReference type="SAM" id="SignalP"/>
    </source>
</evidence>
<sequence>MTTIQSSLVLLLAILVVSLDIVMAVSNLRTTQRKLQTYAQYSDYRQEMLDAVNIERVKAGLSALCTNSKLADAAMGHSEDMAVNDHMTHAGSDGSTLSQRVTATGYEWDAIAENVAVGQKNVVSVVESWMNSDGHRANILASEYTMLGAAYVYRGDTTNKHYWTQVFGTGETETCDSGNSAVSQMTDQKAQQQTQDFVAAEASTTPYTIAQPNTDPATTVIPATTTHPALEALAATTSPSTVKHPVITEFSTTTEALKTFETPVVDFPATVKTTKCKSKK</sequence>
<dbReference type="Proteomes" id="UP001160483">
    <property type="component" value="Unassembled WGS sequence"/>
</dbReference>
<reference evidence="3 5" key="1">
    <citation type="submission" date="2021-11" db="EMBL/GenBank/DDBJ databases">
        <authorList>
            <person name="Islam A."/>
            <person name="Islam S."/>
            <person name="Flora M.S."/>
            <person name="Rahman M."/>
            <person name="Ziaur R.M."/>
            <person name="Epstein J.H."/>
            <person name="Hassan M."/>
            <person name="Klassen M."/>
            <person name="Woodard K."/>
            <person name="Webb A."/>
            <person name="Webby R.J."/>
            <person name="El Zowalaty M.E."/>
        </authorList>
    </citation>
    <scope>NUCLEOTIDE SEQUENCE</scope>
    <source>
        <strain evidence="4">Pbs1</strain>
        <strain evidence="3">Pbs3</strain>
    </source>
</reference>